<gene>
    <name evidence="5" type="primary">Noc1</name>
</gene>
<organism evidence="4 5">
    <name type="scientific">Drosophila suzukii</name>
    <name type="common">Spotted-wing drosophila fruit fly</name>
    <dbReference type="NCBI Taxonomy" id="28584"/>
    <lineage>
        <taxon>Eukaryota</taxon>
        <taxon>Metazoa</taxon>
        <taxon>Ecdysozoa</taxon>
        <taxon>Arthropoda</taxon>
        <taxon>Hexapoda</taxon>
        <taxon>Insecta</taxon>
        <taxon>Pterygota</taxon>
        <taxon>Neoptera</taxon>
        <taxon>Endopterygota</taxon>
        <taxon>Diptera</taxon>
        <taxon>Brachycera</taxon>
        <taxon>Muscomorpha</taxon>
        <taxon>Ephydroidea</taxon>
        <taxon>Drosophilidae</taxon>
        <taxon>Drosophila</taxon>
        <taxon>Sophophora</taxon>
    </lineage>
</organism>
<feature type="region of interest" description="Disordered" evidence="2">
    <location>
        <begin position="1"/>
        <end position="268"/>
    </location>
</feature>
<dbReference type="InterPro" id="IPR005612">
    <property type="entry name" value="CCAAT-binding_factor"/>
</dbReference>
<comment type="similarity">
    <text evidence="1">Belongs to the CBF/MAK21 family.</text>
</comment>
<evidence type="ECO:0000313" key="4">
    <source>
        <dbReference type="Proteomes" id="UP001652628"/>
    </source>
</evidence>
<dbReference type="Proteomes" id="UP001652628">
    <property type="component" value="Chromosome 3"/>
</dbReference>
<evidence type="ECO:0000313" key="5">
    <source>
        <dbReference type="RefSeq" id="XP_016935604.4"/>
    </source>
</evidence>
<name>A0AB39ZHM7_DROSZ</name>
<feature type="region of interest" description="Disordered" evidence="2">
    <location>
        <begin position="1140"/>
        <end position="1199"/>
    </location>
</feature>
<feature type="compositionally biased region" description="Basic and acidic residues" evidence="2">
    <location>
        <begin position="1152"/>
        <end position="1168"/>
    </location>
</feature>
<dbReference type="AlphaFoldDB" id="A0AB39ZHM7"/>
<feature type="compositionally biased region" description="Acidic residues" evidence="2">
    <location>
        <begin position="1010"/>
        <end position="1091"/>
    </location>
</feature>
<protein>
    <submittedName>
        <fullName evidence="5">Nucleolar complex protein 1</fullName>
    </submittedName>
</protein>
<feature type="region of interest" description="Disordered" evidence="2">
    <location>
        <begin position="922"/>
        <end position="955"/>
    </location>
</feature>
<feature type="compositionally biased region" description="Low complexity" evidence="2">
    <location>
        <begin position="1181"/>
        <end position="1191"/>
    </location>
</feature>
<feature type="region of interest" description="Disordered" evidence="2">
    <location>
        <begin position="972"/>
        <end position="1110"/>
    </location>
</feature>
<feature type="region of interest" description="Disordered" evidence="2">
    <location>
        <begin position="750"/>
        <end position="777"/>
    </location>
</feature>
<feature type="compositionally biased region" description="Basic and acidic residues" evidence="2">
    <location>
        <begin position="33"/>
        <end position="50"/>
    </location>
</feature>
<reference evidence="5" key="1">
    <citation type="submission" date="2025-08" db="UniProtKB">
        <authorList>
            <consortium name="RefSeq"/>
        </authorList>
    </citation>
    <scope>IDENTIFICATION</scope>
</reference>
<feature type="compositionally biased region" description="Basic and acidic residues" evidence="2">
    <location>
        <begin position="192"/>
        <end position="231"/>
    </location>
</feature>
<dbReference type="Pfam" id="PF03914">
    <property type="entry name" value="CBF"/>
    <property type="match status" value="1"/>
</dbReference>
<accession>A0AB39ZHM7</accession>
<dbReference type="GeneID" id="108014096"/>
<dbReference type="RefSeq" id="XP_016935604.4">
    <property type="nucleotide sequence ID" value="XM_017080115.4"/>
</dbReference>
<dbReference type="PANTHER" id="PTHR12048:SF0">
    <property type="entry name" value="CCAAT_ENHANCER-BINDING PROTEIN ZETA"/>
    <property type="match status" value="1"/>
</dbReference>
<feature type="compositionally biased region" description="Basic and acidic residues" evidence="2">
    <location>
        <begin position="927"/>
        <end position="936"/>
    </location>
</feature>
<feature type="compositionally biased region" description="Basic and acidic residues" evidence="2">
    <location>
        <begin position="750"/>
        <end position="762"/>
    </location>
</feature>
<dbReference type="InterPro" id="IPR016024">
    <property type="entry name" value="ARM-type_fold"/>
</dbReference>
<feature type="compositionally biased region" description="Acidic residues" evidence="2">
    <location>
        <begin position="937"/>
        <end position="946"/>
    </location>
</feature>
<keyword evidence="4" id="KW-1185">Reference proteome</keyword>
<sequence length="1199" mass="134500">MPAAVATGVQFGAPSKNKKIVFDDSGEAVVKQNKKEHPQKPKFQGKEQVKRPQKISFGKEGPAHGGKAFNKNHQKHNGHKPDHGNNPHKKKFGDNGGQVAPKSFDKNHKNGPKPQKIKFGDDGEAVSQKPFNKIHQKHNGQKSDLANKPKKIKFADNGEVSENSLNKKPEAYKKPQKIKFEDDGEEVSENSLTKKQESDKKSHKIKFGDDGESTSEKSKKPQRIKFDDDGAGKTVSDSDGDSDEEEKSFSKKHNKYQSKLDEDEESQKKWYHVHPDYPSTDEVLDMKENEQLELYNLCKSSFESEKTTFNKRNPSDARWLQTALHKGTAKDRANAGALLVTSNPLGNLEALTTLIGFCKISNKASNDVIAVLTDLWQEVLLPPNRKLLAVHTRGADWKKLKKDETLRNEQKRRIYAYWHFESELKDQYHEFLKNVMQGLQTGQEHNKNSSIVTAARLLAYAPEKEQLLLTMLVNKLGDPIAKIASKALHHLSDVAQKHPNMCGVIVSEAEKLLFRNNISERAQHFALCFLSSIAPSGRPEVCTKLVNICFALFKVLVQKGAVNNRTMQAILRCLQKAIVEAQPAKDSNGELLSKEMQDTIYRLVHLADIRVAVQTLGLLLQLVTVKTEKSDRFYNALYVKLLDLNLINVGSKTAAHLLHIVHRAIHIDNHVARAQAFVKRLLQLTLYAPPHIAAGCLIVIHKLLRMRRELIGGTGASEEVEESSKVILPVDADLDKFGSDEEEVYKDVKEEAAEVKDSKPLEENAEEGAKSSASSWHHASVAATESKVRNIDSCKYDPYHRVPAFAGAGYALRHELLLLRQHYHPTVQVFAEQILHQSRIDYYGDPLRDFALPHFLERFAFKNPKKLDAPQAAESATVAHKRYTAHGARGRPVKSLTKANCTEDEMFIFNFLEHKRRQAEIVAQNKKQKEVKKEDENVGEDGEAGEEYLKEGEVDDDEFEAYLDGYFGKKFKEGVDEEQDEEELNFLQELGGEMKKDKSKDKKKKQADKAEDDMEDIDDDWGDDDLGEDEDNEMEGAGEDQSDDETGSIDLEPLDDDDDDDEGSISEGGPDDSDSSDAPESPDEDDDDDEDAPPRSKKSRKETDMVGGRSFAKTLKQSHDMSSLFAAADDFSSLLEETAKAKGQGTSNAVFNKDKSSEKQLKWEENRRSNTKTYKGKKFAGKPAAKGGKPQKAGKKRKH</sequence>
<evidence type="ECO:0000256" key="1">
    <source>
        <dbReference type="ARBA" id="ARBA00007797"/>
    </source>
</evidence>
<dbReference type="InterPro" id="IPR040155">
    <property type="entry name" value="CEBPZ/Mak21-like"/>
</dbReference>
<dbReference type="SUPFAM" id="SSF48371">
    <property type="entry name" value="ARM repeat"/>
    <property type="match status" value="1"/>
</dbReference>
<evidence type="ECO:0000259" key="3">
    <source>
        <dbReference type="Pfam" id="PF03914"/>
    </source>
</evidence>
<feature type="compositionally biased region" description="Basic and acidic residues" evidence="2">
    <location>
        <begin position="165"/>
        <end position="181"/>
    </location>
</feature>
<dbReference type="PANTHER" id="PTHR12048">
    <property type="entry name" value="CCAAT-BINDING FACTOR-RELATED"/>
    <property type="match status" value="1"/>
</dbReference>
<evidence type="ECO:0000256" key="2">
    <source>
        <dbReference type="SAM" id="MobiDB-lite"/>
    </source>
</evidence>
<dbReference type="GO" id="GO:0005634">
    <property type="term" value="C:nucleus"/>
    <property type="evidence" value="ECO:0007669"/>
    <property type="project" value="TreeGrafter"/>
</dbReference>
<proteinExistence type="inferred from homology"/>
<feature type="compositionally biased region" description="Acidic residues" evidence="2">
    <location>
        <begin position="975"/>
        <end position="984"/>
    </location>
</feature>
<feature type="domain" description="CCAAT-binding factor" evidence="3">
    <location>
        <begin position="612"/>
        <end position="831"/>
    </location>
</feature>